<accession>A0A0M1MZV6</accession>
<feature type="transmembrane region" description="Helical" evidence="1">
    <location>
        <begin position="346"/>
        <end position="366"/>
    </location>
</feature>
<dbReference type="PANTHER" id="PTHR40033:SF1">
    <property type="entry name" value="CITRATE-SODIUM SYMPORTER"/>
    <property type="match status" value="1"/>
</dbReference>
<keyword evidence="1" id="KW-0472">Membrane</keyword>
<evidence type="ECO:0000256" key="1">
    <source>
        <dbReference type="SAM" id="Phobius"/>
    </source>
</evidence>
<dbReference type="OrthoDB" id="8584824at2"/>
<dbReference type="Pfam" id="PF03390">
    <property type="entry name" value="2HCT"/>
    <property type="match status" value="1"/>
</dbReference>
<dbReference type="PANTHER" id="PTHR40033">
    <property type="entry name" value="NA(+)-MALATE SYMPORTER"/>
    <property type="match status" value="1"/>
</dbReference>
<dbReference type="InterPro" id="IPR004679">
    <property type="entry name" value="2-OHcarboxylate_transport"/>
</dbReference>
<evidence type="ECO:0000313" key="3">
    <source>
        <dbReference type="Proteomes" id="UP000037386"/>
    </source>
</evidence>
<sequence>MNEKNNKKKIEIFGFHPLLFLSFVVIMILNIVYMRIDQDNKKLWHPLLTPLFIAMVLGISLNYIGSKTPFLNKLGFGFLLSILVPSFLIYQEIIPKNIADNFDKAFFNKPGANAGLGVNFSQFFITIVIAGSLLSVDRDLLKRSLIKFIPITLIAIIFSFVISGFLGYLAHFQPDVIFSKKSQGSFWDSIFFVFVPLTNGGTNLGIGGFSNGIYKDAFQGSAEASQIRSVLLAPLILARVLSIFFAGLLFVLFDKTKYSGKGSLEQKKIDHSHKSTKTPLEHQQIGMGLLIIFALYNLGNMINQVLFSYLDAMVYVIIILLVIKIFDLLSDKYQNSVSQAGKFMSINFTGPVLAGLGLTTNFATLINTLKTPSVVLIVVTSLTMAVITTFIFAQSLGFYPLELSLTAGLCSHSIGGTGNLGVMAISHREDLLPFATIATRVVGPLVYIVSTFGFKYLYM</sequence>
<feature type="transmembrane region" description="Helical" evidence="1">
    <location>
        <begin position="114"/>
        <end position="136"/>
    </location>
</feature>
<feature type="transmembrane region" description="Helical" evidence="1">
    <location>
        <begin position="306"/>
        <end position="326"/>
    </location>
</feature>
<feature type="transmembrane region" description="Helical" evidence="1">
    <location>
        <begin position="76"/>
        <end position="94"/>
    </location>
</feature>
<dbReference type="AlphaFoldDB" id="A0A0M1MZV6"/>
<keyword evidence="1" id="KW-0812">Transmembrane</keyword>
<protein>
    <submittedName>
        <fullName evidence="2">Citrate-sodium symport</fullName>
    </submittedName>
</protein>
<keyword evidence="1" id="KW-1133">Transmembrane helix</keyword>
<dbReference type="PATRIC" id="fig|479893.3.peg.492"/>
<gene>
    <name evidence="2" type="primary">citS</name>
    <name evidence="2" type="ORF">CPX_001681</name>
</gene>
<name>A0A0M1MZV6_9MOLU</name>
<feature type="transmembrane region" description="Helical" evidence="1">
    <location>
        <begin position="44"/>
        <end position="64"/>
    </location>
</feature>
<feature type="transmembrane region" description="Helical" evidence="1">
    <location>
        <begin position="190"/>
        <end position="209"/>
    </location>
</feature>
<evidence type="ECO:0000313" key="2">
    <source>
        <dbReference type="EMBL" id="KOR75335.1"/>
    </source>
</evidence>
<feature type="transmembrane region" description="Helical" evidence="1">
    <location>
        <begin position="437"/>
        <end position="458"/>
    </location>
</feature>
<dbReference type="GO" id="GO:0016020">
    <property type="term" value="C:membrane"/>
    <property type="evidence" value="ECO:0007669"/>
    <property type="project" value="InterPro"/>
</dbReference>
<dbReference type="Proteomes" id="UP000037386">
    <property type="component" value="Unassembled WGS sequence"/>
</dbReference>
<dbReference type="GO" id="GO:0008514">
    <property type="term" value="F:organic anion transmembrane transporter activity"/>
    <property type="evidence" value="ECO:0007669"/>
    <property type="project" value="InterPro"/>
</dbReference>
<dbReference type="RefSeq" id="WP_053521529.1">
    <property type="nucleotide sequence ID" value="NZ_LHCF01000013.1"/>
</dbReference>
<reference evidence="3" key="1">
    <citation type="submission" date="2015-05" db="EMBL/GenBank/DDBJ databases">
        <title>Draft genome sequence of 'Candidatus Phytoplasma Pruni' strain CX, a plant pathogenic bacterium.</title>
        <authorList>
            <person name="Lee I.-M."/>
            <person name="Bottner-Parker K.D."/>
            <person name="Shao J."/>
            <person name="Gundersen-Rindal D.E."/>
            <person name="Zhao Y."/>
            <person name="Davis R.E."/>
        </authorList>
    </citation>
    <scope>NUCLEOTIDE SEQUENCE [LARGE SCALE GENOMIC DNA]</scope>
    <source>
        <strain evidence="3">CX</strain>
    </source>
</reference>
<proteinExistence type="predicted"/>
<comment type="caution">
    <text evidence="2">The sequence shown here is derived from an EMBL/GenBank/DDBJ whole genome shotgun (WGS) entry which is preliminary data.</text>
</comment>
<organism evidence="2 3">
    <name type="scientific">Candidatus Phytoplasma pruni</name>
    <dbReference type="NCBI Taxonomy" id="479893"/>
    <lineage>
        <taxon>Bacteria</taxon>
        <taxon>Bacillati</taxon>
        <taxon>Mycoplasmatota</taxon>
        <taxon>Mollicutes</taxon>
        <taxon>Acholeplasmatales</taxon>
        <taxon>Acholeplasmataceae</taxon>
        <taxon>Candidatus Phytoplasma</taxon>
        <taxon>16SrIII (X-disease group)</taxon>
    </lineage>
</organism>
<dbReference type="EMBL" id="LHCF01000013">
    <property type="protein sequence ID" value="KOR75335.1"/>
    <property type="molecule type" value="Genomic_DNA"/>
</dbReference>
<feature type="transmembrane region" description="Helical" evidence="1">
    <location>
        <begin position="12"/>
        <end position="32"/>
    </location>
</feature>
<feature type="transmembrane region" description="Helical" evidence="1">
    <location>
        <begin position="373"/>
        <end position="393"/>
    </location>
</feature>
<feature type="transmembrane region" description="Helical" evidence="1">
    <location>
        <begin position="230"/>
        <end position="253"/>
    </location>
</feature>
<feature type="transmembrane region" description="Helical" evidence="1">
    <location>
        <begin position="148"/>
        <end position="170"/>
    </location>
</feature>
<dbReference type="STRING" id="479893.CPX_001681"/>
<feature type="transmembrane region" description="Helical" evidence="1">
    <location>
        <begin position="282"/>
        <end position="299"/>
    </location>
</feature>